<keyword evidence="9" id="KW-0201">Cytochrome c-type biogenesis</keyword>
<keyword evidence="10 12" id="KW-1133">Transmembrane helix</keyword>
<proteinExistence type="inferred from homology"/>
<dbReference type="NCBIfam" id="TIGR01190">
    <property type="entry name" value="ccmB"/>
    <property type="match status" value="1"/>
</dbReference>
<evidence type="ECO:0000256" key="6">
    <source>
        <dbReference type="ARBA" id="ARBA00022475"/>
    </source>
</evidence>
<dbReference type="InterPro" id="IPR003544">
    <property type="entry name" value="Cyt_c_biogenesis_CcmB"/>
</dbReference>
<feature type="transmembrane region" description="Helical" evidence="12">
    <location>
        <begin position="26"/>
        <end position="44"/>
    </location>
</feature>
<comment type="function">
    <text evidence="1">Required for the export of heme to the periplasm for the biogenesis of c-type cytochromes.</text>
</comment>
<dbReference type="GO" id="GO:0017004">
    <property type="term" value="P:cytochrome complex assembly"/>
    <property type="evidence" value="ECO:0007669"/>
    <property type="project" value="UniProtKB-KW"/>
</dbReference>
<keyword evidence="5" id="KW-0813">Transport</keyword>
<dbReference type="PANTHER" id="PTHR30070">
    <property type="entry name" value="HEME EXPORTER PROTEIN B"/>
    <property type="match status" value="1"/>
</dbReference>
<name>A0A2H9T5Q2_9ZZZZ</name>
<feature type="transmembrane region" description="Helical" evidence="12">
    <location>
        <begin position="197"/>
        <end position="223"/>
    </location>
</feature>
<evidence type="ECO:0000256" key="5">
    <source>
        <dbReference type="ARBA" id="ARBA00022448"/>
    </source>
</evidence>
<dbReference type="PANTHER" id="PTHR30070:SF1">
    <property type="entry name" value="CYTOCHROME C BIOGENESIS B-RELATED"/>
    <property type="match status" value="1"/>
</dbReference>
<evidence type="ECO:0000256" key="10">
    <source>
        <dbReference type="ARBA" id="ARBA00022989"/>
    </source>
</evidence>
<evidence type="ECO:0000313" key="13">
    <source>
        <dbReference type="EMBL" id="PJE78555.1"/>
    </source>
</evidence>
<feature type="transmembrane region" description="Helical" evidence="12">
    <location>
        <begin position="164"/>
        <end position="185"/>
    </location>
</feature>
<protein>
    <recommendedName>
        <fullName evidence="4">Heme exporter protein B</fullName>
    </recommendedName>
</protein>
<evidence type="ECO:0000256" key="8">
    <source>
        <dbReference type="ARBA" id="ARBA00022692"/>
    </source>
</evidence>
<sequence length="227" mass="24424">MGDDIRVVMIQVTRDLRIAWRSPGQILNPLLFFLVVGALFPLGITPEPALLAKMAGGIIWIGALLSVLLTLDRLFKNDHDDGSLQQLLTSPCPLPLLVMGKLWVHWLTTGFFLVLISPLLALMMHLSLETLWSVIGGLLLGTPVLTMLGAIGAALVVQLQRGGGLISVLVLPLYIPVLIFGSGAIEAAQSGFSYRGHLLWLGVFFMLAICLAPLAITGALRIVSDRS</sequence>
<feature type="transmembrane region" description="Helical" evidence="12">
    <location>
        <begin position="131"/>
        <end position="157"/>
    </location>
</feature>
<comment type="caution">
    <text evidence="13">The sequence shown here is derived from an EMBL/GenBank/DDBJ whole genome shotgun (WGS) entry which is preliminary data.</text>
</comment>
<evidence type="ECO:0000256" key="11">
    <source>
        <dbReference type="ARBA" id="ARBA00023136"/>
    </source>
</evidence>
<keyword evidence="11 12" id="KW-0472">Membrane</keyword>
<keyword evidence="8 12" id="KW-0812">Transmembrane</keyword>
<dbReference type="EMBL" id="NSIT01000159">
    <property type="protein sequence ID" value="PJE78555.1"/>
    <property type="molecule type" value="Genomic_DNA"/>
</dbReference>
<feature type="transmembrane region" description="Helical" evidence="12">
    <location>
        <begin position="103"/>
        <end position="125"/>
    </location>
</feature>
<evidence type="ECO:0000256" key="1">
    <source>
        <dbReference type="ARBA" id="ARBA00002442"/>
    </source>
</evidence>
<evidence type="ECO:0000256" key="7">
    <source>
        <dbReference type="ARBA" id="ARBA00022519"/>
    </source>
</evidence>
<dbReference type="GO" id="GO:1903607">
    <property type="term" value="P:cytochrome c biosynthetic process"/>
    <property type="evidence" value="ECO:0007669"/>
    <property type="project" value="TreeGrafter"/>
</dbReference>
<keyword evidence="7" id="KW-0997">Cell inner membrane</keyword>
<reference evidence="13" key="1">
    <citation type="journal article" date="2017" name="Appl. Environ. Microbiol.">
        <title>Molecular characterization of an Endozoicomonas-like organism causing infection in king scallop Pecten maximus L.</title>
        <authorList>
            <person name="Cano I."/>
            <person name="van Aerle R."/>
            <person name="Ross S."/>
            <person name="Verner-Jeffreys D.W."/>
            <person name="Paley R.K."/>
            <person name="Rimmer G."/>
            <person name="Ryder D."/>
            <person name="Hooper P."/>
            <person name="Stone D."/>
            <person name="Feist S.W."/>
        </authorList>
    </citation>
    <scope>NUCLEOTIDE SEQUENCE</scope>
</reference>
<evidence type="ECO:0000256" key="3">
    <source>
        <dbReference type="ARBA" id="ARBA00010544"/>
    </source>
</evidence>
<dbReference type="GO" id="GO:0005886">
    <property type="term" value="C:plasma membrane"/>
    <property type="evidence" value="ECO:0007669"/>
    <property type="project" value="UniProtKB-SubCell"/>
</dbReference>
<comment type="subcellular location">
    <subcellularLocation>
        <location evidence="2">Cell inner membrane</location>
        <topology evidence="2">Multi-pass membrane protein</topology>
    </subcellularLocation>
</comment>
<organism evidence="13">
    <name type="scientific">invertebrate metagenome</name>
    <dbReference type="NCBI Taxonomy" id="1711999"/>
    <lineage>
        <taxon>unclassified sequences</taxon>
        <taxon>metagenomes</taxon>
        <taxon>organismal metagenomes</taxon>
    </lineage>
</organism>
<evidence type="ECO:0000256" key="2">
    <source>
        <dbReference type="ARBA" id="ARBA00004429"/>
    </source>
</evidence>
<evidence type="ECO:0000256" key="9">
    <source>
        <dbReference type="ARBA" id="ARBA00022748"/>
    </source>
</evidence>
<feature type="transmembrane region" description="Helical" evidence="12">
    <location>
        <begin position="50"/>
        <end position="71"/>
    </location>
</feature>
<dbReference type="PIRSF" id="PIRSF002764">
    <property type="entry name" value="CcmB"/>
    <property type="match status" value="1"/>
</dbReference>
<comment type="similarity">
    <text evidence="3">Belongs to the CcmB/CycW/HelB family.</text>
</comment>
<dbReference type="AlphaFoldDB" id="A0A2H9T5Q2"/>
<keyword evidence="6" id="KW-1003">Cell membrane</keyword>
<evidence type="ECO:0000256" key="12">
    <source>
        <dbReference type="SAM" id="Phobius"/>
    </source>
</evidence>
<evidence type="ECO:0000256" key="4">
    <source>
        <dbReference type="ARBA" id="ARBA00016452"/>
    </source>
</evidence>
<dbReference type="InterPro" id="IPR026031">
    <property type="entry name" value="Cyt_c_CcmB_bac"/>
</dbReference>
<gene>
    <name evidence="13" type="primary">ccmB</name>
    <name evidence="13" type="ORF">CI610_02501</name>
</gene>
<dbReference type="PRINTS" id="PR01414">
    <property type="entry name" value="CCMBBIOGNSIS"/>
</dbReference>
<dbReference type="Pfam" id="PF03379">
    <property type="entry name" value="CcmB"/>
    <property type="match status" value="1"/>
</dbReference>
<dbReference type="GO" id="GO:0015232">
    <property type="term" value="F:heme transmembrane transporter activity"/>
    <property type="evidence" value="ECO:0007669"/>
    <property type="project" value="InterPro"/>
</dbReference>
<accession>A0A2H9T5Q2</accession>